<protein>
    <submittedName>
        <fullName evidence="1">Uncharacterized protein</fullName>
    </submittedName>
</protein>
<accession>A0A9X4XBD1</accession>
<dbReference type="AlphaFoldDB" id="A0A9X4XBD1"/>
<reference evidence="1 2" key="1">
    <citation type="journal article" date="2019" name="Nat. Med.">
        <title>A library of human gut bacterial isolates paired with longitudinal multiomics data enables mechanistic microbiome research.</title>
        <authorList>
            <person name="Poyet M."/>
            <person name="Groussin M."/>
            <person name="Gibbons S.M."/>
            <person name="Avila-Pacheco J."/>
            <person name="Jiang X."/>
            <person name="Kearney S.M."/>
            <person name="Perrotta A.R."/>
            <person name="Berdy B."/>
            <person name="Zhao S."/>
            <person name="Lieberman T.D."/>
            <person name="Swanson P.K."/>
            <person name="Smith M."/>
            <person name="Roesemann S."/>
            <person name="Alexander J.E."/>
            <person name="Rich S.A."/>
            <person name="Livny J."/>
            <person name="Vlamakis H."/>
            <person name="Clish C."/>
            <person name="Bullock K."/>
            <person name="Deik A."/>
            <person name="Scott J."/>
            <person name="Pierce K.A."/>
            <person name="Xavier R.J."/>
            <person name="Alm E.J."/>
        </authorList>
    </citation>
    <scope>NUCLEOTIDE SEQUENCE [LARGE SCALE GENOMIC DNA]</scope>
    <source>
        <strain evidence="1 2">BIOML-A198</strain>
    </source>
</reference>
<sequence length="88" mass="10174">MLSKVESAIFKQTLHYPLLQVVENKTVIINDRCTVEHFTDDFCMVKTPDCTYQLSGINFRVKEYGDFVIRIESDGVKKIEIVGDENEK</sequence>
<organism evidence="1 2">
    <name type="scientific">Turicibacter sanguinis</name>
    <dbReference type="NCBI Taxonomy" id="154288"/>
    <lineage>
        <taxon>Bacteria</taxon>
        <taxon>Bacillati</taxon>
        <taxon>Bacillota</taxon>
        <taxon>Erysipelotrichia</taxon>
        <taxon>Erysipelotrichales</taxon>
        <taxon>Turicibacteraceae</taxon>
        <taxon>Turicibacter</taxon>
    </lineage>
</organism>
<comment type="caution">
    <text evidence="1">The sequence shown here is derived from an EMBL/GenBank/DDBJ whole genome shotgun (WGS) entry which is preliminary data.</text>
</comment>
<proteinExistence type="predicted"/>
<evidence type="ECO:0000313" key="1">
    <source>
        <dbReference type="EMBL" id="MTK20316.1"/>
    </source>
</evidence>
<gene>
    <name evidence="1" type="ORF">GMA92_02530</name>
</gene>
<dbReference type="RefSeq" id="WP_155077865.1">
    <property type="nucleotide sequence ID" value="NZ_CP053187.1"/>
</dbReference>
<name>A0A9X4XBD1_9FIRM</name>
<dbReference type="Proteomes" id="UP000487649">
    <property type="component" value="Unassembled WGS sequence"/>
</dbReference>
<evidence type="ECO:0000313" key="2">
    <source>
        <dbReference type="Proteomes" id="UP000487649"/>
    </source>
</evidence>
<dbReference type="GeneID" id="60059147"/>
<dbReference type="EMBL" id="WMQE01000004">
    <property type="protein sequence ID" value="MTK20316.1"/>
    <property type="molecule type" value="Genomic_DNA"/>
</dbReference>